<dbReference type="SUPFAM" id="SSF58104">
    <property type="entry name" value="Methyl-accepting chemotaxis protein (MCP) signaling domain"/>
    <property type="match status" value="1"/>
</dbReference>
<dbReference type="SUPFAM" id="SSF54631">
    <property type="entry name" value="CBS-domain pair"/>
    <property type="match status" value="1"/>
</dbReference>
<evidence type="ECO:0000313" key="5">
    <source>
        <dbReference type="Proteomes" id="UP000032534"/>
    </source>
</evidence>
<dbReference type="InterPro" id="IPR046342">
    <property type="entry name" value="CBS_dom_sf"/>
</dbReference>
<dbReference type="Pfam" id="PF00571">
    <property type="entry name" value="CBS"/>
    <property type="match status" value="2"/>
</dbReference>
<dbReference type="PANTHER" id="PTHR32089">
    <property type="entry name" value="METHYL-ACCEPTING CHEMOTAXIS PROTEIN MCPB"/>
    <property type="match status" value="1"/>
</dbReference>
<keyword evidence="1 2" id="KW-0807">Transducer</keyword>
<accession>A0A0D7X031</accession>
<dbReference type="InterPro" id="IPR000644">
    <property type="entry name" value="CBS_dom"/>
</dbReference>
<name>A0A0D7X031_9BACL</name>
<evidence type="ECO:0000256" key="1">
    <source>
        <dbReference type="ARBA" id="ARBA00023224"/>
    </source>
</evidence>
<dbReference type="Pfam" id="PF00015">
    <property type="entry name" value="MCPsignal"/>
    <property type="match status" value="1"/>
</dbReference>
<dbReference type="GO" id="GO:0007165">
    <property type="term" value="P:signal transduction"/>
    <property type="evidence" value="ECO:0007669"/>
    <property type="project" value="UniProtKB-KW"/>
</dbReference>
<dbReference type="PATRIC" id="fig|159743.3.peg.3536"/>
<proteinExistence type="predicted"/>
<feature type="domain" description="Methyl-accepting transducer" evidence="3">
    <location>
        <begin position="173"/>
        <end position="372"/>
    </location>
</feature>
<dbReference type="Gene3D" id="1.10.287.950">
    <property type="entry name" value="Methyl-accepting chemotaxis protein"/>
    <property type="match status" value="1"/>
</dbReference>
<evidence type="ECO:0000259" key="3">
    <source>
        <dbReference type="PROSITE" id="PS50111"/>
    </source>
</evidence>
<sequence length="374" mass="41367">MITEPKTQPSSTAVIERESNKPITTYVPCREVPIIGTDMSCKELLALMKTQEDIPCVIVVDKNGLPLGIIMRDAYNRHFTGRFAAALFYDKPAAIFADPDTLIVDLESPASDIVEQAMLRQDQRFYDCLLIKEGTRLLGVLTIRDILTVVQRMQREADEHRGKVVRHSYDGAHRIQTTVLDAAKEAGDSVRLTRSMSELSRRGKIELEDVLLSYRAVTEQMKRQHEQITALTQSLNDIAGMASSIRALADQSGLLAINASIEAAHAGEHGRGFQIVSQEVRNMSLQTKVFSAQITSLLTDIEQMLRDTADLTDTSIQQINSGSRYISAGTQTFTQLLQAVAEIETKNNEMSRSAEEAALNAAGIAQELELMLNS</sequence>
<dbReference type="Gene3D" id="3.10.580.10">
    <property type="entry name" value="CBS-domain"/>
    <property type="match status" value="1"/>
</dbReference>
<dbReference type="EMBL" id="JTHP01000032">
    <property type="protein sequence ID" value="KJD44594.1"/>
    <property type="molecule type" value="Genomic_DNA"/>
</dbReference>
<evidence type="ECO:0000313" key="4">
    <source>
        <dbReference type="EMBL" id="KJD44594.1"/>
    </source>
</evidence>
<reference evidence="4 5" key="1">
    <citation type="submission" date="2014-11" db="EMBL/GenBank/DDBJ databases">
        <title>Draft Genome Sequences of Paenibacillus polymyxa NRRL B-30509 and Paenibacillus terrae NRRL B-30644, Strains from a Poultry Environment that Produce Tridecaptin A and Paenicidins.</title>
        <authorList>
            <person name="van Belkum M.J."/>
            <person name="Lohans C.T."/>
            <person name="Vederas J.C."/>
        </authorList>
    </citation>
    <scope>NUCLEOTIDE SEQUENCE [LARGE SCALE GENOMIC DNA]</scope>
    <source>
        <strain evidence="4 5">NRRL B-30644</strain>
    </source>
</reference>
<dbReference type="RefSeq" id="WP_044647066.1">
    <property type="nucleotide sequence ID" value="NZ_JTHP01000032.1"/>
</dbReference>
<dbReference type="GO" id="GO:0016020">
    <property type="term" value="C:membrane"/>
    <property type="evidence" value="ECO:0007669"/>
    <property type="project" value="InterPro"/>
</dbReference>
<dbReference type="OrthoDB" id="9816519at2"/>
<organism evidence="4 5">
    <name type="scientific">Paenibacillus terrae</name>
    <dbReference type="NCBI Taxonomy" id="159743"/>
    <lineage>
        <taxon>Bacteria</taxon>
        <taxon>Bacillati</taxon>
        <taxon>Bacillota</taxon>
        <taxon>Bacilli</taxon>
        <taxon>Bacillales</taxon>
        <taxon>Paenibacillaceae</taxon>
        <taxon>Paenibacillus</taxon>
    </lineage>
</organism>
<gene>
    <name evidence="4" type="ORF">QD47_15885</name>
</gene>
<dbReference type="AlphaFoldDB" id="A0A0D7X031"/>
<dbReference type="InterPro" id="IPR004089">
    <property type="entry name" value="MCPsignal_dom"/>
</dbReference>
<keyword evidence="5" id="KW-1185">Reference proteome</keyword>
<dbReference type="SMART" id="SM00283">
    <property type="entry name" value="MA"/>
    <property type="match status" value="1"/>
</dbReference>
<protein>
    <submittedName>
        <fullName evidence="4">Chemotaxis protein</fullName>
    </submittedName>
</protein>
<evidence type="ECO:0000256" key="2">
    <source>
        <dbReference type="PROSITE-ProRule" id="PRU00284"/>
    </source>
</evidence>
<dbReference type="PROSITE" id="PS50111">
    <property type="entry name" value="CHEMOTAXIS_TRANSDUC_2"/>
    <property type="match status" value="1"/>
</dbReference>
<dbReference type="Proteomes" id="UP000032534">
    <property type="component" value="Unassembled WGS sequence"/>
</dbReference>
<dbReference type="PANTHER" id="PTHR32089:SF114">
    <property type="entry name" value="METHYL-ACCEPTING CHEMOTAXIS PROTEIN MCPB"/>
    <property type="match status" value="1"/>
</dbReference>
<comment type="caution">
    <text evidence="4">The sequence shown here is derived from an EMBL/GenBank/DDBJ whole genome shotgun (WGS) entry which is preliminary data.</text>
</comment>